<keyword evidence="3" id="KW-1185">Reference proteome</keyword>
<feature type="compositionally biased region" description="Polar residues" evidence="1">
    <location>
        <begin position="585"/>
        <end position="597"/>
    </location>
</feature>
<reference evidence="2 3" key="1">
    <citation type="journal article" date="2016" name="Sci. Rep.">
        <title>Draft genome sequencing and secretome analysis of fungal phytopathogen Ascochyta rabiei provides insight into the necrotrophic effector repertoire.</title>
        <authorList>
            <person name="Verma S."/>
            <person name="Gazara R.K."/>
            <person name="Nizam S."/>
            <person name="Parween S."/>
            <person name="Chattopadhyay D."/>
            <person name="Verma P.K."/>
        </authorList>
    </citation>
    <scope>NUCLEOTIDE SEQUENCE [LARGE SCALE GENOMIC DNA]</scope>
    <source>
        <strain evidence="2 3">ArDII</strain>
    </source>
</reference>
<evidence type="ECO:0000313" key="3">
    <source>
        <dbReference type="Proteomes" id="UP000076837"/>
    </source>
</evidence>
<feature type="compositionally biased region" description="Polar residues" evidence="1">
    <location>
        <begin position="529"/>
        <end position="540"/>
    </location>
</feature>
<feature type="compositionally biased region" description="Polar residues" evidence="1">
    <location>
        <begin position="495"/>
        <end position="513"/>
    </location>
</feature>
<feature type="region of interest" description="Disordered" evidence="1">
    <location>
        <begin position="437"/>
        <end position="547"/>
    </location>
</feature>
<dbReference type="AlphaFoldDB" id="A0A163JT86"/>
<feature type="compositionally biased region" description="Low complexity" evidence="1">
    <location>
        <begin position="830"/>
        <end position="846"/>
    </location>
</feature>
<feature type="compositionally biased region" description="Basic and acidic residues" evidence="1">
    <location>
        <begin position="617"/>
        <end position="627"/>
    </location>
</feature>
<proteinExistence type="predicted"/>
<feature type="compositionally biased region" description="Basic and acidic residues" evidence="1">
    <location>
        <begin position="437"/>
        <end position="447"/>
    </location>
</feature>
<gene>
    <name evidence="2" type="ORF">ST47_g2210</name>
</gene>
<evidence type="ECO:0000256" key="1">
    <source>
        <dbReference type="SAM" id="MobiDB-lite"/>
    </source>
</evidence>
<feature type="region of interest" description="Disordered" evidence="1">
    <location>
        <begin position="890"/>
        <end position="926"/>
    </location>
</feature>
<feature type="region of interest" description="Disordered" evidence="1">
    <location>
        <begin position="585"/>
        <end position="630"/>
    </location>
</feature>
<protein>
    <submittedName>
        <fullName evidence="2">Uncharacterized protein</fullName>
    </submittedName>
</protein>
<dbReference type="EMBL" id="JYNV01000103">
    <property type="protein sequence ID" value="KZM26579.1"/>
    <property type="molecule type" value="Genomic_DNA"/>
</dbReference>
<evidence type="ECO:0000313" key="2">
    <source>
        <dbReference type="EMBL" id="KZM26579.1"/>
    </source>
</evidence>
<feature type="compositionally biased region" description="Low complexity" evidence="1">
    <location>
        <begin position="908"/>
        <end position="926"/>
    </location>
</feature>
<comment type="caution">
    <text evidence="2">The sequence shown here is derived from an EMBL/GenBank/DDBJ whole genome shotgun (WGS) entry which is preliminary data.</text>
</comment>
<accession>A0A163JT86</accession>
<name>A0A163JT86_DIDRA</name>
<dbReference type="Proteomes" id="UP000076837">
    <property type="component" value="Unassembled WGS sequence"/>
</dbReference>
<feature type="compositionally biased region" description="Basic and acidic residues" evidence="1">
    <location>
        <begin position="517"/>
        <end position="528"/>
    </location>
</feature>
<feature type="region of interest" description="Disordered" evidence="1">
    <location>
        <begin position="667"/>
        <end position="696"/>
    </location>
</feature>
<organism evidence="2 3">
    <name type="scientific">Didymella rabiei</name>
    <name type="common">Chickpea ascochyta blight fungus</name>
    <name type="synonym">Mycosphaerella rabiei</name>
    <dbReference type="NCBI Taxonomy" id="5454"/>
    <lineage>
        <taxon>Eukaryota</taxon>
        <taxon>Fungi</taxon>
        <taxon>Dikarya</taxon>
        <taxon>Ascomycota</taxon>
        <taxon>Pezizomycotina</taxon>
        <taxon>Dothideomycetes</taxon>
        <taxon>Pleosporomycetidae</taxon>
        <taxon>Pleosporales</taxon>
        <taxon>Pleosporineae</taxon>
        <taxon>Didymellaceae</taxon>
        <taxon>Ascochyta</taxon>
    </lineage>
</organism>
<feature type="compositionally biased region" description="Acidic residues" evidence="1">
    <location>
        <begin position="681"/>
        <end position="692"/>
    </location>
</feature>
<sequence length="926" mass="104620">MPTGPLTPEPTPTKPATVKLFVKRKLPDTPLLSPIQPKKGRKSTYLPSYECENTGNDHPNNHLRLAELMELSVQLAKSFRPLYAGEINSTESNRTDTLLAQRLLQRDVVVYCRRIATNSTSVQCNTILRALTLFALRGIYATLYLEHSSDDRVTWLNQLNTSSVWLKPSWEKEVTARMIGLIEQNFSSISTICEPVIVYSMVYNSYFLLQFAGPEFDELSDELHLLGAGQYSWHSFDCNHTTPRTTDRPQIHWANKGYKNPRADWAIKAKPPEHTGLPKQDPQSTLGYQSNVGDGFGLSFATNRTSNCLALQYNGIIPAVNGRLKILEPHGRRRRPKSGDFKLLAAYVAAYVGTLIPKEDYIKFIHPFGEKEWKRTLRAACDMEWRVGDVREFDDIPTQEYNVMNEYVARAWPFTKHFDGGWLVKWALRTTWTNRKKADTRNRETFRRRQQSRVTGNEDELVAPQRARRPRASKLENHVGVCKGCDDSRRLPLPVSQSRSEPLHSQGNTSTAEDQPEVCRRLDSRLPRTQESTSPAQEQPTLVLPSQEVRQRVRRRLSPELVSSSIYRRRNHHAVLPGSVTTYSDAGQYPSGRSTYGVTKPNHGGHRRRTNATLRRHTPDSQDRILPRDQATSKTIQELTSLWQNLSQNQHNSVLQDLQCRVQATNHESISPAQDTREDDVAQDTSETEDENSSTPIALYPVTAAVTKCTADICSAWGVSDIAEVFPTTLWPKPGTLWPIGVLRIFQTMAGEYQSIQQRQGICAKFAELVKTRRQKSNAKTQWSIVDARTTLAWAREQYGTPNVSDDSQESENITNTVALRSSQGRQRLTHTNTNTNTVTGTKANTQVPRPSQVLQRLDDNDTNSREANFAPRQSLLKSRVLPRAISNRGKAKCTYSQRKAQRPVKISSASELSEEAMSASSDSNG</sequence>
<feature type="compositionally biased region" description="Basic residues" evidence="1">
    <location>
        <begin position="603"/>
        <end position="616"/>
    </location>
</feature>
<feature type="region of interest" description="Disordered" evidence="1">
    <location>
        <begin position="819"/>
        <end position="868"/>
    </location>
</feature>